<evidence type="ECO:0000259" key="4">
    <source>
        <dbReference type="PROSITE" id="PS50932"/>
    </source>
</evidence>
<dbReference type="PROSITE" id="PS00356">
    <property type="entry name" value="HTH_LACI_1"/>
    <property type="match status" value="1"/>
</dbReference>
<keyword evidence="2" id="KW-0238">DNA-binding</keyword>
<dbReference type="GO" id="GO:0000976">
    <property type="term" value="F:transcription cis-regulatory region binding"/>
    <property type="evidence" value="ECO:0007669"/>
    <property type="project" value="TreeGrafter"/>
</dbReference>
<dbReference type="InterPro" id="IPR046335">
    <property type="entry name" value="LacI/GalR-like_sensor"/>
</dbReference>
<dbReference type="RefSeq" id="WP_047942788.1">
    <property type="nucleotide sequence ID" value="NZ_CP053989.1"/>
</dbReference>
<accession>A0A0J1IIW0</accession>
<evidence type="ECO:0000313" key="5">
    <source>
        <dbReference type="EMBL" id="KLV25877.1"/>
    </source>
</evidence>
<dbReference type="Gene3D" id="3.40.50.2300">
    <property type="match status" value="2"/>
</dbReference>
<dbReference type="SUPFAM" id="SSF47413">
    <property type="entry name" value="lambda repressor-like DNA-binding domains"/>
    <property type="match status" value="1"/>
</dbReference>
<proteinExistence type="predicted"/>
<dbReference type="SMART" id="SM00354">
    <property type="entry name" value="HTH_LACI"/>
    <property type="match status" value="1"/>
</dbReference>
<dbReference type="PATRIC" id="fig|1397.4.peg.878"/>
<keyword evidence="3" id="KW-0804">Transcription</keyword>
<evidence type="ECO:0000256" key="2">
    <source>
        <dbReference type="ARBA" id="ARBA00023125"/>
    </source>
</evidence>
<sequence>MKIDDIAQIAEVSKSAVSLALNGKPGVSQETREKILKIAKENGYNPRTFSKGKNTSPTKIFRFVACTHTGIVTEQYQSQSFFMELINNIDQSISSKGYSLIISSINIDSLEQEITNLEMQQQSSGILLLGTNLTEEQIKTVSKLQPNLVVLDTCFETLDINFIVMNNIIGAYQAGEYLIELGHKVIGYAESVSRMYNFDSRRKGFQKIMSENGLTIKPEHIFKMSPTDLSVQEDFKQNIMELKDNLPSAIFCECDYMAISIIKSLHELNIHVPEDISIIGFDNIVESQIVSPELTTIHVKKDKIASLAVEKLIREIDENEEDKMKIFIDTELVKRKSCVKVPNHKTILS</sequence>
<dbReference type="SUPFAM" id="SSF53822">
    <property type="entry name" value="Periplasmic binding protein-like I"/>
    <property type="match status" value="1"/>
</dbReference>
<dbReference type="InterPro" id="IPR028082">
    <property type="entry name" value="Peripla_BP_I"/>
</dbReference>
<dbReference type="PANTHER" id="PTHR30146:SF150">
    <property type="entry name" value="ARABINOSE METABOLISM TRANSCRIPTIONAL REPRESSOR"/>
    <property type="match status" value="1"/>
</dbReference>
<dbReference type="PANTHER" id="PTHR30146">
    <property type="entry name" value="LACI-RELATED TRANSCRIPTIONAL REPRESSOR"/>
    <property type="match status" value="1"/>
</dbReference>
<dbReference type="PROSITE" id="PS50932">
    <property type="entry name" value="HTH_LACI_2"/>
    <property type="match status" value="1"/>
</dbReference>
<name>A0A0J1IIW0_NIACI</name>
<dbReference type="Gene3D" id="1.10.260.40">
    <property type="entry name" value="lambda repressor-like DNA-binding domains"/>
    <property type="match status" value="1"/>
</dbReference>
<evidence type="ECO:0000256" key="1">
    <source>
        <dbReference type="ARBA" id="ARBA00023015"/>
    </source>
</evidence>
<dbReference type="AlphaFoldDB" id="A0A0J1IIW0"/>
<dbReference type="Proteomes" id="UP000036045">
    <property type="component" value="Unassembled WGS sequence"/>
</dbReference>
<reference evidence="5 6" key="1">
    <citation type="submission" date="2015-05" db="EMBL/GenBank/DDBJ databases">
        <title>Whole genome sequence and identification of bacterial endophytes from Costus igneus.</title>
        <authorList>
            <person name="Lee Y.P."/>
            <person name="Gan H.M."/>
            <person name="Eng W."/>
            <person name="Wheatley M.S."/>
            <person name="Caraballo A."/>
            <person name="Polter S."/>
            <person name="Savka M.A."/>
            <person name="Hudson A.O."/>
        </authorList>
    </citation>
    <scope>NUCLEOTIDE SEQUENCE [LARGE SCALE GENOMIC DNA]</scope>
    <source>
        <strain evidence="5 6">RIT379</strain>
    </source>
</reference>
<organism evidence="5 6">
    <name type="scientific">Niallia circulans</name>
    <name type="common">Bacillus circulans</name>
    <dbReference type="NCBI Taxonomy" id="1397"/>
    <lineage>
        <taxon>Bacteria</taxon>
        <taxon>Bacillati</taxon>
        <taxon>Bacillota</taxon>
        <taxon>Bacilli</taxon>
        <taxon>Bacillales</taxon>
        <taxon>Bacillaceae</taxon>
        <taxon>Niallia</taxon>
    </lineage>
</organism>
<dbReference type="InterPro" id="IPR010982">
    <property type="entry name" value="Lambda_DNA-bd_dom_sf"/>
</dbReference>
<keyword evidence="6" id="KW-1185">Reference proteome</keyword>
<protein>
    <submittedName>
        <fullName evidence="5">LacI family transcriptional regulator</fullName>
    </submittedName>
</protein>
<dbReference type="GeneID" id="56348336"/>
<dbReference type="EMBL" id="LDPH01000012">
    <property type="protein sequence ID" value="KLV25877.1"/>
    <property type="molecule type" value="Genomic_DNA"/>
</dbReference>
<dbReference type="Pfam" id="PF13377">
    <property type="entry name" value="Peripla_BP_3"/>
    <property type="match status" value="1"/>
</dbReference>
<gene>
    <name evidence="5" type="ORF">ABW02_13710</name>
</gene>
<dbReference type="InterPro" id="IPR000843">
    <property type="entry name" value="HTH_LacI"/>
</dbReference>
<evidence type="ECO:0000313" key="6">
    <source>
        <dbReference type="Proteomes" id="UP000036045"/>
    </source>
</evidence>
<dbReference type="Pfam" id="PF00356">
    <property type="entry name" value="LacI"/>
    <property type="match status" value="1"/>
</dbReference>
<feature type="domain" description="HTH lacI-type" evidence="4">
    <location>
        <begin position="1"/>
        <end position="55"/>
    </location>
</feature>
<keyword evidence="1" id="KW-0805">Transcription regulation</keyword>
<dbReference type="OrthoDB" id="2026446at2"/>
<dbReference type="CDD" id="cd01392">
    <property type="entry name" value="HTH_LacI"/>
    <property type="match status" value="1"/>
</dbReference>
<comment type="caution">
    <text evidence="5">The sequence shown here is derived from an EMBL/GenBank/DDBJ whole genome shotgun (WGS) entry which is preliminary data.</text>
</comment>
<dbReference type="GO" id="GO:0003700">
    <property type="term" value="F:DNA-binding transcription factor activity"/>
    <property type="evidence" value="ECO:0007669"/>
    <property type="project" value="TreeGrafter"/>
</dbReference>
<evidence type="ECO:0000256" key="3">
    <source>
        <dbReference type="ARBA" id="ARBA00023163"/>
    </source>
</evidence>